<dbReference type="Proteomes" id="UP000266483">
    <property type="component" value="Unassembled WGS sequence"/>
</dbReference>
<dbReference type="Pfam" id="PF22042">
    <property type="entry name" value="EF-G_D2"/>
    <property type="match status" value="1"/>
</dbReference>
<evidence type="ECO:0000256" key="7">
    <source>
        <dbReference type="ARBA" id="ARBA00023134"/>
    </source>
</evidence>
<dbReference type="SUPFAM" id="SSF52540">
    <property type="entry name" value="P-loop containing nucleoside triphosphate hydrolases"/>
    <property type="match status" value="1"/>
</dbReference>
<dbReference type="InterPro" id="IPR053905">
    <property type="entry name" value="EF-G-like_DII"/>
</dbReference>
<evidence type="ECO:0000256" key="10">
    <source>
        <dbReference type="SAM" id="MobiDB-lite"/>
    </source>
</evidence>
<keyword evidence="6 8" id="KW-0648">Protein biosynthesis</keyword>
<feature type="compositionally biased region" description="Basic and acidic residues" evidence="10">
    <location>
        <begin position="95"/>
        <end position="109"/>
    </location>
</feature>
<feature type="compositionally biased region" description="Polar residues" evidence="10">
    <location>
        <begin position="217"/>
        <end position="232"/>
    </location>
</feature>
<feature type="region of interest" description="Disordered" evidence="10">
    <location>
        <begin position="52"/>
        <end position="432"/>
    </location>
</feature>
<dbReference type="InterPro" id="IPR044145">
    <property type="entry name" value="IF2_II"/>
</dbReference>
<dbReference type="SUPFAM" id="SSF52156">
    <property type="entry name" value="Initiation factor IF2/eIF5b, domain 3"/>
    <property type="match status" value="1"/>
</dbReference>
<keyword evidence="4 8" id="KW-0396">Initiation factor</keyword>
<dbReference type="Pfam" id="PF08364">
    <property type="entry name" value="IF2_assoc"/>
    <property type="match status" value="1"/>
</dbReference>
<dbReference type="SUPFAM" id="SSF46955">
    <property type="entry name" value="Putative DNA-binding domain"/>
    <property type="match status" value="1"/>
</dbReference>
<evidence type="ECO:0000256" key="4">
    <source>
        <dbReference type="ARBA" id="ARBA00022540"/>
    </source>
</evidence>
<comment type="function">
    <text evidence="8 9">One of the essential components for the initiation of protein synthesis. Protects formylmethionyl-tRNA from spontaneous hydrolysis and promotes its binding to the 30S ribosomal subunits. Also involved in the hydrolysis of GTP during the formation of the 70S ribosomal complex.</text>
</comment>
<dbReference type="InterPro" id="IPR000178">
    <property type="entry name" value="TF_IF2_bacterial-like"/>
</dbReference>
<dbReference type="InterPro" id="IPR023115">
    <property type="entry name" value="TIF_IF2_dom3"/>
</dbReference>
<dbReference type="CDD" id="cd03692">
    <property type="entry name" value="mtIF2_IVc"/>
    <property type="match status" value="1"/>
</dbReference>
<keyword evidence="5 8" id="KW-0547">Nucleotide-binding</keyword>
<dbReference type="InterPro" id="IPR013575">
    <property type="entry name" value="IF2_assoc_dom_bac"/>
</dbReference>
<dbReference type="InterPro" id="IPR000795">
    <property type="entry name" value="T_Tr_GTP-bd_dom"/>
</dbReference>
<evidence type="ECO:0000256" key="2">
    <source>
        <dbReference type="ARBA" id="ARBA00020675"/>
    </source>
</evidence>
<keyword evidence="13" id="KW-1185">Reference proteome</keyword>
<feature type="binding site" evidence="8">
    <location>
        <begin position="531"/>
        <end position="538"/>
    </location>
    <ligand>
        <name>GTP</name>
        <dbReference type="ChEBI" id="CHEBI:37565"/>
    </ligand>
</feature>
<feature type="compositionally biased region" description="Basic and acidic residues" evidence="10">
    <location>
        <begin position="170"/>
        <end position="179"/>
    </location>
</feature>
<dbReference type="PANTHER" id="PTHR43381">
    <property type="entry name" value="TRANSLATION INITIATION FACTOR IF-2-RELATED"/>
    <property type="match status" value="1"/>
</dbReference>
<dbReference type="RefSeq" id="WP_119442053.1">
    <property type="nucleotide sequence ID" value="NZ_CP170494.1"/>
</dbReference>
<dbReference type="PANTHER" id="PTHR43381:SF5">
    <property type="entry name" value="TR-TYPE G DOMAIN-CONTAINING PROTEIN"/>
    <property type="match status" value="1"/>
</dbReference>
<dbReference type="InterPro" id="IPR015760">
    <property type="entry name" value="TIF_IF2"/>
</dbReference>
<evidence type="ECO:0000313" key="13">
    <source>
        <dbReference type="Proteomes" id="UP000266483"/>
    </source>
</evidence>
<dbReference type="SUPFAM" id="SSF50447">
    <property type="entry name" value="Translation proteins"/>
    <property type="match status" value="2"/>
</dbReference>
<dbReference type="InterPro" id="IPR009000">
    <property type="entry name" value="Transl_B-barrel_sf"/>
</dbReference>
<feature type="compositionally biased region" description="Polar residues" evidence="10">
    <location>
        <begin position="75"/>
        <end position="84"/>
    </location>
</feature>
<dbReference type="Gene3D" id="3.40.50.300">
    <property type="entry name" value="P-loop containing nucleotide triphosphate hydrolases"/>
    <property type="match status" value="1"/>
</dbReference>
<dbReference type="CDD" id="cd01887">
    <property type="entry name" value="IF2_eIF5B"/>
    <property type="match status" value="1"/>
</dbReference>
<dbReference type="HAMAP" id="MF_00100_B">
    <property type="entry name" value="IF_2_B"/>
    <property type="match status" value="1"/>
</dbReference>
<dbReference type="InterPro" id="IPR009061">
    <property type="entry name" value="DNA-bd_dom_put_sf"/>
</dbReference>
<feature type="compositionally biased region" description="Basic and acidic residues" evidence="10">
    <location>
        <begin position="315"/>
        <end position="324"/>
    </location>
</feature>
<evidence type="ECO:0000256" key="3">
    <source>
        <dbReference type="ARBA" id="ARBA00022490"/>
    </source>
</evidence>
<dbReference type="InterPro" id="IPR027417">
    <property type="entry name" value="P-loop_NTPase"/>
</dbReference>
<accession>A0ABX9MUU3</accession>
<comment type="subcellular location">
    <subcellularLocation>
        <location evidence="8">Cytoplasm</location>
    </subcellularLocation>
</comment>
<feature type="compositionally biased region" description="Low complexity" evidence="10">
    <location>
        <begin position="145"/>
        <end position="168"/>
    </location>
</feature>
<comment type="caution">
    <text evidence="12">The sequence shown here is derived from an EMBL/GenBank/DDBJ whole genome shotgun (WGS) entry which is preliminary data.</text>
</comment>
<feature type="compositionally biased region" description="Basic and acidic residues" evidence="10">
    <location>
        <begin position="236"/>
        <end position="249"/>
    </location>
</feature>
<feature type="compositionally biased region" description="Basic and acidic residues" evidence="10">
    <location>
        <begin position="267"/>
        <end position="278"/>
    </location>
</feature>
<comment type="similarity">
    <text evidence="1 8 9">Belongs to the TRAFAC class translation factor GTPase superfamily. Classic translation factor GTPase family. IF-2 subfamily.</text>
</comment>
<dbReference type="Gene3D" id="2.40.30.10">
    <property type="entry name" value="Translation factors"/>
    <property type="match status" value="2"/>
</dbReference>
<feature type="binding site" evidence="8">
    <location>
        <begin position="577"/>
        <end position="581"/>
    </location>
    <ligand>
        <name>GTP</name>
        <dbReference type="ChEBI" id="CHEBI:37565"/>
    </ligand>
</feature>
<evidence type="ECO:0000256" key="8">
    <source>
        <dbReference type="HAMAP-Rule" id="MF_00100"/>
    </source>
</evidence>
<keyword evidence="3 8" id="KW-0963">Cytoplasm</keyword>
<dbReference type="Gene3D" id="3.40.50.10050">
    <property type="entry name" value="Translation initiation factor IF- 2, domain 3"/>
    <property type="match status" value="1"/>
</dbReference>
<dbReference type="PROSITE" id="PS51722">
    <property type="entry name" value="G_TR_2"/>
    <property type="match status" value="1"/>
</dbReference>
<dbReference type="GO" id="GO:0003743">
    <property type="term" value="F:translation initiation factor activity"/>
    <property type="evidence" value="ECO:0007669"/>
    <property type="project" value="UniProtKB-KW"/>
</dbReference>
<dbReference type="Pfam" id="PF11987">
    <property type="entry name" value="IF-2"/>
    <property type="match status" value="1"/>
</dbReference>
<evidence type="ECO:0000313" key="12">
    <source>
        <dbReference type="EMBL" id="RII82695.1"/>
    </source>
</evidence>
<proteinExistence type="inferred from homology"/>
<dbReference type="CDD" id="cd03702">
    <property type="entry name" value="IF2_mtIF2_II"/>
    <property type="match status" value="1"/>
</dbReference>
<dbReference type="InterPro" id="IPR006847">
    <property type="entry name" value="IF2_N"/>
</dbReference>
<dbReference type="EMBL" id="NQOU01000003">
    <property type="protein sequence ID" value="RII82695.1"/>
    <property type="molecule type" value="Genomic_DNA"/>
</dbReference>
<name>A0ABX9MUU3_9BURK</name>
<organism evidence="12 13">
    <name type="scientific">Neopusillimonas maritima</name>
    <dbReference type="NCBI Taxonomy" id="2026239"/>
    <lineage>
        <taxon>Bacteria</taxon>
        <taxon>Pseudomonadati</taxon>
        <taxon>Pseudomonadota</taxon>
        <taxon>Betaproteobacteria</taxon>
        <taxon>Burkholderiales</taxon>
        <taxon>Alcaligenaceae</taxon>
        <taxon>Neopusillimonas</taxon>
    </lineage>
</organism>
<feature type="region of interest" description="G-domain" evidence="8">
    <location>
        <begin position="525"/>
        <end position="673"/>
    </location>
</feature>
<protein>
    <recommendedName>
        <fullName evidence="2 8">Translation initiation factor IF-2</fullName>
    </recommendedName>
</protein>
<feature type="binding site" evidence="8">
    <location>
        <begin position="631"/>
        <end position="634"/>
    </location>
    <ligand>
        <name>GTP</name>
        <dbReference type="ChEBI" id="CHEBI:37565"/>
    </ligand>
</feature>
<evidence type="ECO:0000256" key="6">
    <source>
        <dbReference type="ARBA" id="ARBA00022917"/>
    </source>
</evidence>
<gene>
    <name evidence="8" type="primary">infB</name>
    <name evidence="12" type="ORF">CJO09_08840</name>
</gene>
<dbReference type="Pfam" id="PF04760">
    <property type="entry name" value="IF2_N"/>
    <property type="match status" value="2"/>
</dbReference>
<evidence type="ECO:0000256" key="9">
    <source>
        <dbReference type="RuleBase" id="RU000644"/>
    </source>
</evidence>
<sequence>MSSNTVAQFAVELKMPADALLEQLRAAGVDLKSVDDSVTDADKAKLLDSLRRSKGAGDGKKITLTRRQTSEIRQADSSGRSRTIQVEVRKKRVFVKREPTDLESARKAAEAPGSEADATTAGKDDDQNVQTTAPVTDIPVSHEQTANSAAVESAASTSETSDVDATAAKGQEKDAEEAKSVSSQPVADDHTRDDDAAGTEEEADAKPKDITEPTVDTAETSVSDQVTETGQQESAGEAKEAEVVAKAEAVEPTAEVPDADTEAAQKAVERRAKSENDKVGSSGPGKKVAAKKVAAKAPAGKRAAAQDDTDAPDEERDRARKAAEAEAAALRQMLNRPRKVLKAPEDEGGISGTLHKPAGKAGKKDGKAADGKKGRAGDAGWVEEGGARKKPAAREAVAAPPPGREGWRAGGKAGKGGRGRNSRQAQPERKEPQVVEFIAREIHVPETITVGDLAHKMAIKAAEVIKHLMKLGQMVTINQVLDQETAMIVVEELGHTAIAAKLDDPEAFLVSPEVDVQVESLPRAPVVTVMGHVDHGKTSLLDHIRRAKVASGEAGGITQHIGAYSVKTDRGMVTFLDTPGHEAFTAMRARGAKATDIVILVVAADDGVMPQTKEAVHHAKAAGVPLVVAVNKIDKPEANPDRVKQELISEEVVPEEYGGDVPFVPVSAKTGQGIDDLLEHVLLQAEILELKAPIEAPAKGIVIEARLDKGRGPVATVLVQSGTLTRGDSILAGASYGRVRAMLNENGKPVNTAGPSIPVEIQGLTEVPAAGDEVIAMADERKAREIALFRQGKFRDVKLARQQAAKLESMFENMGEGSQTLALIVKTDVQGSQEALVQSLLKLSTEEVRVQVVHAAVGGISESDVNLAIASNAVIIGFNVRAEQSAKKLAENNGIDLRYYNIIYDAIDDVRKAMSGMLAPEQREEVIGSVDIREVFTISKVGNIAGCMVTDGVVRRDAQVRLLRNNVVIWTGAIDSLRRFKDDVKEVKAGFDCGITLKSSIDLEVGDQLEVFEIKEVARTL</sequence>
<feature type="compositionally biased region" description="Basic and acidic residues" evidence="10">
    <location>
        <begin position="52"/>
        <end position="61"/>
    </location>
</feature>
<keyword evidence="7 8" id="KW-0342">GTP-binding</keyword>
<dbReference type="InterPro" id="IPR005225">
    <property type="entry name" value="Small_GTP-bd"/>
</dbReference>
<dbReference type="NCBIfam" id="TIGR00487">
    <property type="entry name" value="IF-2"/>
    <property type="match status" value="1"/>
</dbReference>
<evidence type="ECO:0000259" key="11">
    <source>
        <dbReference type="PROSITE" id="PS51722"/>
    </source>
</evidence>
<feature type="compositionally biased region" description="Basic and acidic residues" evidence="10">
    <location>
        <begin position="362"/>
        <end position="376"/>
    </location>
</feature>
<feature type="domain" description="Tr-type G" evidence="11">
    <location>
        <begin position="522"/>
        <end position="689"/>
    </location>
</feature>
<dbReference type="NCBIfam" id="TIGR00231">
    <property type="entry name" value="small_GTP"/>
    <property type="match status" value="1"/>
</dbReference>
<dbReference type="PROSITE" id="PS01176">
    <property type="entry name" value="IF2"/>
    <property type="match status" value="1"/>
</dbReference>
<reference evidence="12 13" key="1">
    <citation type="submission" date="2017-08" db="EMBL/GenBank/DDBJ databases">
        <title>Pusillimonas indicus sp. nov., a member of the family Alcaligenaceae isolated from surface seawater.</title>
        <authorList>
            <person name="Li J."/>
        </authorList>
    </citation>
    <scope>NUCLEOTIDE SEQUENCE [LARGE SCALE GENOMIC DNA]</scope>
    <source>
        <strain evidence="12 13">17-4A</strain>
    </source>
</reference>
<dbReference type="Pfam" id="PF00009">
    <property type="entry name" value="GTP_EFTU"/>
    <property type="match status" value="1"/>
</dbReference>
<evidence type="ECO:0000256" key="1">
    <source>
        <dbReference type="ARBA" id="ARBA00007733"/>
    </source>
</evidence>
<evidence type="ECO:0000256" key="5">
    <source>
        <dbReference type="ARBA" id="ARBA00022741"/>
    </source>
</evidence>
<dbReference type="Gene3D" id="3.30.56.50">
    <property type="entry name" value="Putative DNA-binding domain, N-terminal subdomain of bacterial translation initiation factor IF2"/>
    <property type="match status" value="1"/>
</dbReference>
<dbReference type="InterPro" id="IPR036925">
    <property type="entry name" value="TIF_IF2_dom3_sf"/>
</dbReference>